<sequence length="241" mass="26616">MPQAQQPNDTENELPCWAANLIVRPDEVVRRRLVVILILRLVAIGIAVSATVPLMKWLLEGYRGGDLLDFYFYGHFFLAVLFLGVGGTGLFFLAGPLARNLVPTSSSLRCPECGFDLTGVQDSRCPECGLVFPEDSAKRAAMIPFQSWLMGTVLVLRLLALVLLSIGIQHAIISLYWVVTDDSFYVWYYPFLGWFEFATTISYVASAFGPALVMWWAAPAVARAALRIKTNPGRPGDDPVA</sequence>
<gene>
    <name evidence="2" type="ORF">MNBD_PLANCTO03-2102</name>
</gene>
<dbReference type="AlphaFoldDB" id="A0A3B1E5F7"/>
<organism evidence="2">
    <name type="scientific">hydrothermal vent metagenome</name>
    <dbReference type="NCBI Taxonomy" id="652676"/>
    <lineage>
        <taxon>unclassified sequences</taxon>
        <taxon>metagenomes</taxon>
        <taxon>ecological metagenomes</taxon>
    </lineage>
</organism>
<keyword evidence="1" id="KW-0472">Membrane</keyword>
<feature type="transmembrane region" description="Helical" evidence="1">
    <location>
        <begin position="33"/>
        <end position="52"/>
    </location>
</feature>
<proteinExistence type="predicted"/>
<protein>
    <submittedName>
        <fullName evidence="2">Uncharacterized protein</fullName>
    </submittedName>
</protein>
<name>A0A3B1E5F7_9ZZZZ</name>
<feature type="transmembrane region" description="Helical" evidence="1">
    <location>
        <begin position="148"/>
        <end position="179"/>
    </location>
</feature>
<keyword evidence="1" id="KW-1133">Transmembrane helix</keyword>
<accession>A0A3B1E5F7</accession>
<reference evidence="2" key="1">
    <citation type="submission" date="2018-06" db="EMBL/GenBank/DDBJ databases">
        <authorList>
            <person name="Zhirakovskaya E."/>
        </authorList>
    </citation>
    <scope>NUCLEOTIDE SEQUENCE</scope>
</reference>
<keyword evidence="1" id="KW-0812">Transmembrane</keyword>
<feature type="transmembrane region" description="Helical" evidence="1">
    <location>
        <begin position="72"/>
        <end position="94"/>
    </location>
</feature>
<feature type="transmembrane region" description="Helical" evidence="1">
    <location>
        <begin position="191"/>
        <end position="218"/>
    </location>
</feature>
<evidence type="ECO:0000256" key="1">
    <source>
        <dbReference type="SAM" id="Phobius"/>
    </source>
</evidence>
<dbReference type="EMBL" id="UOGK01000126">
    <property type="protein sequence ID" value="VAX38117.1"/>
    <property type="molecule type" value="Genomic_DNA"/>
</dbReference>
<evidence type="ECO:0000313" key="2">
    <source>
        <dbReference type="EMBL" id="VAX38117.1"/>
    </source>
</evidence>